<keyword evidence="2" id="KW-1185">Reference proteome</keyword>
<dbReference type="EMBL" id="JABXBU010002230">
    <property type="protein sequence ID" value="KAF8768323.1"/>
    <property type="molecule type" value="Genomic_DNA"/>
</dbReference>
<dbReference type="Proteomes" id="UP000807504">
    <property type="component" value="Unassembled WGS sequence"/>
</dbReference>
<sequence length="177" mass="19662">MLHTIASPYSIGWIISYFLTEHLKIPFESAEDLITRITVAAARVRNLTFLSVHVSHSIGTMNHASLLVNAILSSSCIQGKYRPNSVQSDSSWRAHKKCPEKCTCTTHSFRKTTENKARLLEIMDSSESPHSPSPAPLVKQVGRFPNCPFNANNCPEEALAKRSDLLTKHRSCGRTGK</sequence>
<name>A0A8T0E986_ARGBR</name>
<organism evidence="1 2">
    <name type="scientific">Argiope bruennichi</name>
    <name type="common">Wasp spider</name>
    <name type="synonym">Aranea bruennichi</name>
    <dbReference type="NCBI Taxonomy" id="94029"/>
    <lineage>
        <taxon>Eukaryota</taxon>
        <taxon>Metazoa</taxon>
        <taxon>Ecdysozoa</taxon>
        <taxon>Arthropoda</taxon>
        <taxon>Chelicerata</taxon>
        <taxon>Arachnida</taxon>
        <taxon>Araneae</taxon>
        <taxon>Araneomorphae</taxon>
        <taxon>Entelegynae</taxon>
        <taxon>Araneoidea</taxon>
        <taxon>Araneidae</taxon>
        <taxon>Argiope</taxon>
    </lineage>
</organism>
<evidence type="ECO:0000313" key="1">
    <source>
        <dbReference type="EMBL" id="KAF8768323.1"/>
    </source>
</evidence>
<reference evidence="1" key="1">
    <citation type="journal article" date="2020" name="bioRxiv">
        <title>Chromosome-level reference genome of the European wasp spider Argiope bruennichi: a resource for studies on range expansion and evolutionary adaptation.</title>
        <authorList>
            <person name="Sheffer M.M."/>
            <person name="Hoppe A."/>
            <person name="Krehenwinkel H."/>
            <person name="Uhl G."/>
            <person name="Kuss A.W."/>
            <person name="Jensen L."/>
            <person name="Jensen C."/>
            <person name="Gillespie R.G."/>
            <person name="Hoff K.J."/>
            <person name="Prost S."/>
        </authorList>
    </citation>
    <scope>NUCLEOTIDE SEQUENCE</scope>
</reference>
<protein>
    <submittedName>
        <fullName evidence="1">Uncharacterized protein</fullName>
    </submittedName>
</protein>
<dbReference type="AlphaFoldDB" id="A0A8T0E986"/>
<gene>
    <name evidence="1" type="ORF">HNY73_021155</name>
</gene>
<evidence type="ECO:0000313" key="2">
    <source>
        <dbReference type="Proteomes" id="UP000807504"/>
    </source>
</evidence>
<proteinExistence type="predicted"/>
<reference evidence="1" key="2">
    <citation type="submission" date="2020-06" db="EMBL/GenBank/DDBJ databases">
        <authorList>
            <person name="Sheffer M."/>
        </authorList>
    </citation>
    <scope>NUCLEOTIDE SEQUENCE</scope>
</reference>
<accession>A0A8T0E986</accession>
<comment type="caution">
    <text evidence="1">The sequence shown here is derived from an EMBL/GenBank/DDBJ whole genome shotgun (WGS) entry which is preliminary data.</text>
</comment>